<dbReference type="SUPFAM" id="SSF48371">
    <property type="entry name" value="ARM repeat"/>
    <property type="match status" value="1"/>
</dbReference>
<keyword evidence="4" id="KW-0653">Protein transport</keyword>
<keyword evidence="3" id="KW-0813">Transport</keyword>
<dbReference type="VEuPathDB" id="FungiDB:CTRG_00479"/>
<dbReference type="Pfam" id="PF01602">
    <property type="entry name" value="Adaptin_N"/>
    <property type="match status" value="1"/>
</dbReference>
<dbReference type="AlphaFoldDB" id="C5M340"/>
<dbReference type="GO" id="GO:0012505">
    <property type="term" value="C:endomembrane system"/>
    <property type="evidence" value="ECO:0007669"/>
    <property type="project" value="UniProtKB-SubCell"/>
</dbReference>
<sequence>MTDSLSKISSMIESAKELTIEAAVSASARLTDTPSASRPQEISKLLNSRTDREILNGMKCVISLISRGEDGLPYFADVVKNITNTNPKIKQLVIIYLIKYADVEPDTALLSINSIQKSLNDKNPVFRANAIRSLAGIRIPSIVPILVLSMKRTSTDPSALVRAATAISIGKVYQFSGRSRKQMIEYLTKLIADSEVMVVNAAIKSYCKIRLDIINEEKRWNPIHGNFRRLCDLLPQFDEWTQCFVIDLLTEYTRNFLPSYDASGGILDTDLELFLEAMKPLVQSTSESVILSISRSVYLIGPVSTFQDFQLDVILTRIATMYSAQSEVALFALEVIAFISNTHPSIFEPYYKGFYLVPTDSMDVSISKLQILSSLATPDNFKYIFEELKYYAIHSSEDSVVSKEAIKSMGRCSRLSLEWSQRILNWCLAKIKHTQGETLNELLTVIRYLIQQKSDSKDSLDKQEVLKTTYRLAAILEDNSVELETEARASIIWIIGEYTALAENALAPDVLKSLLKSFSEEEDIVRYQILILSAKILVYEMMKLKDSGGDQFQAYVEEQLGNSIEYKMFQHVLHLAKYDSSYDTRDRARMLSVLLSGIDRAQLASLFLQVPKPVPFVSSRISDNERMKTIIEYFKVVDWADPGKLPPKSIRKETPIEVNKLGASAFASSSSIDRAKSPSPISDHAFSSSQQMTSRVPAKKPSEPYRLQSLDEFFGSEESSSEEEEEESSSEEENDEEESEEDESDVDAVAQSSHNTKHGEEDNADDDDDGYDGTSSDASSSRSLIK</sequence>
<evidence type="ECO:0000256" key="3">
    <source>
        <dbReference type="ARBA" id="ARBA00022448"/>
    </source>
</evidence>
<evidence type="ECO:0000256" key="4">
    <source>
        <dbReference type="ARBA" id="ARBA00022927"/>
    </source>
</evidence>
<dbReference type="PANTHER" id="PTHR11134">
    <property type="entry name" value="ADAPTOR COMPLEX SUBUNIT BETA FAMILY MEMBER"/>
    <property type="match status" value="1"/>
</dbReference>
<gene>
    <name evidence="8" type="ORF">CTRG_00479</name>
</gene>
<comment type="similarity">
    <text evidence="2">Belongs to the adaptor complexes large subunit family.</text>
</comment>
<dbReference type="STRING" id="294747.C5M340"/>
<feature type="domain" description="Clathrin/coatomer adaptor adaptin-like N-terminal" evidence="7">
    <location>
        <begin position="38"/>
        <end position="596"/>
    </location>
</feature>
<dbReference type="InterPro" id="IPR016024">
    <property type="entry name" value="ARM-type_fold"/>
</dbReference>
<dbReference type="Gene3D" id="1.25.10.10">
    <property type="entry name" value="Leucine-rich Repeat Variant"/>
    <property type="match status" value="1"/>
</dbReference>
<dbReference type="OrthoDB" id="10254310at2759"/>
<comment type="subcellular location">
    <subcellularLocation>
        <location evidence="1">Endomembrane system</location>
    </subcellularLocation>
</comment>
<dbReference type="EMBL" id="GG692395">
    <property type="protein sequence ID" value="EER35740.1"/>
    <property type="molecule type" value="Genomic_DNA"/>
</dbReference>
<evidence type="ECO:0000256" key="5">
    <source>
        <dbReference type="ARBA" id="ARBA00023136"/>
    </source>
</evidence>
<feature type="compositionally biased region" description="Acidic residues" evidence="6">
    <location>
        <begin position="762"/>
        <end position="771"/>
    </location>
</feature>
<evidence type="ECO:0000313" key="8">
    <source>
        <dbReference type="EMBL" id="EER35740.1"/>
    </source>
</evidence>
<dbReference type="GO" id="GO:0006623">
    <property type="term" value="P:protein targeting to vacuole"/>
    <property type="evidence" value="ECO:0007669"/>
    <property type="project" value="EnsemblFungi"/>
</dbReference>
<feature type="compositionally biased region" description="Low complexity" evidence="6">
    <location>
        <begin position="772"/>
        <end position="786"/>
    </location>
</feature>
<dbReference type="RefSeq" id="XP_002545698.1">
    <property type="nucleotide sequence ID" value="XM_002545652.1"/>
</dbReference>
<organism evidence="8 9">
    <name type="scientific">Candida tropicalis (strain ATCC MYA-3404 / T1)</name>
    <name type="common">Yeast</name>
    <dbReference type="NCBI Taxonomy" id="294747"/>
    <lineage>
        <taxon>Eukaryota</taxon>
        <taxon>Fungi</taxon>
        <taxon>Dikarya</taxon>
        <taxon>Ascomycota</taxon>
        <taxon>Saccharomycotina</taxon>
        <taxon>Pichiomycetes</taxon>
        <taxon>Debaryomycetaceae</taxon>
        <taxon>Candida/Lodderomyces clade</taxon>
        <taxon>Candida</taxon>
    </lineage>
</organism>
<evidence type="ECO:0000256" key="1">
    <source>
        <dbReference type="ARBA" id="ARBA00004308"/>
    </source>
</evidence>
<dbReference type="GO" id="GO:0030123">
    <property type="term" value="C:AP-3 adaptor complex"/>
    <property type="evidence" value="ECO:0007669"/>
    <property type="project" value="EnsemblFungi"/>
</dbReference>
<proteinExistence type="inferred from homology"/>
<reference evidence="8 9" key="1">
    <citation type="journal article" date="2009" name="Nature">
        <title>Evolution of pathogenicity and sexual reproduction in eight Candida genomes.</title>
        <authorList>
            <person name="Butler G."/>
            <person name="Rasmussen M.D."/>
            <person name="Lin M.F."/>
            <person name="Santos M.A."/>
            <person name="Sakthikumar S."/>
            <person name="Munro C.A."/>
            <person name="Rheinbay E."/>
            <person name="Grabherr M."/>
            <person name="Forche A."/>
            <person name="Reedy J.L."/>
            <person name="Agrafioti I."/>
            <person name="Arnaud M.B."/>
            <person name="Bates S."/>
            <person name="Brown A.J."/>
            <person name="Brunke S."/>
            <person name="Costanzo M.C."/>
            <person name="Fitzpatrick D.A."/>
            <person name="de Groot P.W."/>
            <person name="Harris D."/>
            <person name="Hoyer L.L."/>
            <person name="Hube B."/>
            <person name="Klis F.M."/>
            <person name="Kodira C."/>
            <person name="Lennard N."/>
            <person name="Logue M.E."/>
            <person name="Martin R."/>
            <person name="Neiman A.M."/>
            <person name="Nikolaou E."/>
            <person name="Quail M.A."/>
            <person name="Quinn J."/>
            <person name="Santos M.C."/>
            <person name="Schmitzberger F.F."/>
            <person name="Sherlock G."/>
            <person name="Shah P."/>
            <person name="Silverstein K.A."/>
            <person name="Skrzypek M.S."/>
            <person name="Soll D."/>
            <person name="Staggs R."/>
            <person name="Stansfield I."/>
            <person name="Stumpf M.P."/>
            <person name="Sudbery P.E."/>
            <person name="Srikantha T."/>
            <person name="Zeng Q."/>
            <person name="Berman J."/>
            <person name="Berriman M."/>
            <person name="Heitman J."/>
            <person name="Gow N.A."/>
            <person name="Lorenz M.C."/>
            <person name="Birren B.W."/>
            <person name="Kellis M."/>
            <person name="Cuomo C.A."/>
        </authorList>
    </citation>
    <scope>NUCLEOTIDE SEQUENCE [LARGE SCALE GENOMIC DNA]</scope>
    <source>
        <strain evidence="9">ATCC MYA-3404 / T1</strain>
    </source>
</reference>
<dbReference type="InterPro" id="IPR011989">
    <property type="entry name" value="ARM-like"/>
</dbReference>
<dbReference type="GO" id="GO:0006896">
    <property type="term" value="P:Golgi to vacuole transport"/>
    <property type="evidence" value="ECO:0007669"/>
    <property type="project" value="EnsemblFungi"/>
</dbReference>
<name>C5M340_CANTT</name>
<dbReference type="KEGG" id="ctp:CTRG_00479"/>
<dbReference type="InterPro" id="IPR002553">
    <property type="entry name" value="Clathrin/coatomer_adapt-like_N"/>
</dbReference>
<dbReference type="InterPro" id="IPR026739">
    <property type="entry name" value="AP_beta"/>
</dbReference>
<evidence type="ECO:0000259" key="7">
    <source>
        <dbReference type="Pfam" id="PF01602"/>
    </source>
</evidence>
<feature type="compositionally biased region" description="Acidic residues" evidence="6">
    <location>
        <begin position="719"/>
        <end position="746"/>
    </location>
</feature>
<evidence type="ECO:0000256" key="2">
    <source>
        <dbReference type="ARBA" id="ARBA00006613"/>
    </source>
</evidence>
<dbReference type="HOGENOM" id="CLU_006320_3_2_1"/>
<dbReference type="GeneID" id="8298960"/>
<feature type="region of interest" description="Disordered" evidence="6">
    <location>
        <begin position="667"/>
        <end position="786"/>
    </location>
</feature>
<dbReference type="eggNOG" id="KOG1060">
    <property type="taxonomic scope" value="Eukaryota"/>
</dbReference>
<protein>
    <recommendedName>
        <fullName evidence="7">Clathrin/coatomer adaptor adaptin-like N-terminal domain-containing protein</fullName>
    </recommendedName>
</protein>
<keyword evidence="9" id="KW-1185">Reference proteome</keyword>
<keyword evidence="5" id="KW-0472">Membrane</keyword>
<accession>C5M340</accession>
<feature type="compositionally biased region" description="Polar residues" evidence="6">
    <location>
        <begin position="685"/>
        <end position="694"/>
    </location>
</feature>
<evidence type="ECO:0000256" key="6">
    <source>
        <dbReference type="SAM" id="MobiDB-lite"/>
    </source>
</evidence>
<dbReference type="Proteomes" id="UP000002037">
    <property type="component" value="Unassembled WGS sequence"/>
</dbReference>
<evidence type="ECO:0000313" key="9">
    <source>
        <dbReference type="Proteomes" id="UP000002037"/>
    </source>
</evidence>